<dbReference type="GO" id="GO:0043565">
    <property type="term" value="F:sequence-specific DNA binding"/>
    <property type="evidence" value="ECO:0007669"/>
    <property type="project" value="TreeGrafter"/>
</dbReference>
<evidence type="ECO:0000313" key="4">
    <source>
        <dbReference type="WBParaSite" id="MBELARI_LOCUS14182"/>
    </source>
</evidence>
<dbReference type="Pfam" id="PF04931">
    <property type="entry name" value="DNA_pol_phi"/>
    <property type="match status" value="1"/>
</dbReference>
<keyword evidence="2" id="KW-0539">Nucleus</keyword>
<dbReference type="Proteomes" id="UP000887575">
    <property type="component" value="Unassembled WGS sequence"/>
</dbReference>
<dbReference type="WBParaSite" id="MBELARI_LOCUS14182">
    <property type="protein sequence ID" value="MBELARI_LOCUS14182"/>
    <property type="gene ID" value="MBELARI_LOCUS14182"/>
</dbReference>
<dbReference type="PANTHER" id="PTHR13213:SF2">
    <property type="entry name" value="MYB-BINDING PROTEIN 1A"/>
    <property type="match status" value="1"/>
</dbReference>
<reference evidence="4" key="1">
    <citation type="submission" date="2024-02" db="UniProtKB">
        <authorList>
            <consortium name="WormBaseParasite"/>
        </authorList>
    </citation>
    <scope>IDENTIFICATION</scope>
</reference>
<dbReference type="GO" id="GO:0003714">
    <property type="term" value="F:transcription corepressor activity"/>
    <property type="evidence" value="ECO:0007669"/>
    <property type="project" value="TreeGrafter"/>
</dbReference>
<proteinExistence type="predicted"/>
<name>A0AAF3J3N4_9BILA</name>
<evidence type="ECO:0000256" key="2">
    <source>
        <dbReference type="ARBA" id="ARBA00023242"/>
    </source>
</evidence>
<accession>A0AAF3J3N4</accession>
<dbReference type="InterPro" id="IPR007015">
    <property type="entry name" value="DNA_pol_V/MYBBP1A"/>
</dbReference>
<dbReference type="GO" id="GO:0003723">
    <property type="term" value="F:RNA binding"/>
    <property type="evidence" value="ECO:0007669"/>
    <property type="project" value="TreeGrafter"/>
</dbReference>
<keyword evidence="3" id="KW-1185">Reference proteome</keyword>
<protein>
    <submittedName>
        <fullName evidence="4">Uncharacterized protein</fullName>
    </submittedName>
</protein>
<dbReference type="AlphaFoldDB" id="A0AAF3J3N4"/>
<evidence type="ECO:0000313" key="3">
    <source>
        <dbReference type="Proteomes" id="UP000887575"/>
    </source>
</evidence>
<organism evidence="3 4">
    <name type="scientific">Mesorhabditis belari</name>
    <dbReference type="NCBI Taxonomy" id="2138241"/>
    <lineage>
        <taxon>Eukaryota</taxon>
        <taxon>Metazoa</taxon>
        <taxon>Ecdysozoa</taxon>
        <taxon>Nematoda</taxon>
        <taxon>Chromadorea</taxon>
        <taxon>Rhabditida</taxon>
        <taxon>Rhabditina</taxon>
        <taxon>Rhabditomorpha</taxon>
        <taxon>Rhabditoidea</taxon>
        <taxon>Rhabditidae</taxon>
        <taxon>Mesorhabditinae</taxon>
        <taxon>Mesorhabditis</taxon>
    </lineage>
</organism>
<evidence type="ECO:0000256" key="1">
    <source>
        <dbReference type="ARBA" id="ARBA00004123"/>
    </source>
</evidence>
<dbReference type="PANTHER" id="PTHR13213">
    <property type="entry name" value="MYB-BINDING PROTEIN 1A FAMILY MEMBER"/>
    <property type="match status" value="1"/>
</dbReference>
<dbReference type="GO" id="GO:0005730">
    <property type="term" value="C:nucleolus"/>
    <property type="evidence" value="ECO:0007669"/>
    <property type="project" value="InterPro"/>
</dbReference>
<comment type="subcellular location">
    <subcellularLocation>
        <location evidence="1">Nucleus</location>
    </subcellularLocation>
</comment>
<sequence length="143" mass="16322">MFDDGVQDYVLNRLITGLSSSRAAARVGFSCALVHCLQKYPKRWKCDDLWKLCEDKLPLNDKDQSQANAIGRYLLLDSLFASEVYKNNFKWIAEKQLALAARFQWLSMGVWQSKTNSVNVTHLIEVLISSADKTNQFAEVVLF</sequence>